<dbReference type="InterPro" id="IPR036322">
    <property type="entry name" value="WD40_repeat_dom_sf"/>
</dbReference>
<dbReference type="InterPro" id="IPR021772">
    <property type="entry name" value="WDR48/Bun107"/>
</dbReference>
<dbReference type="GeneID" id="27690397"/>
<feature type="region of interest" description="Disordered" evidence="5">
    <location>
        <begin position="843"/>
        <end position="1029"/>
    </location>
</feature>
<dbReference type="InParanoid" id="A0A0L0H9K3"/>
<organism evidence="6 7">
    <name type="scientific">Spizellomyces punctatus (strain DAOM BR117)</name>
    <dbReference type="NCBI Taxonomy" id="645134"/>
    <lineage>
        <taxon>Eukaryota</taxon>
        <taxon>Fungi</taxon>
        <taxon>Fungi incertae sedis</taxon>
        <taxon>Chytridiomycota</taxon>
        <taxon>Chytridiomycota incertae sedis</taxon>
        <taxon>Chytridiomycetes</taxon>
        <taxon>Spizellomycetales</taxon>
        <taxon>Spizellomycetaceae</taxon>
        <taxon>Spizellomyces</taxon>
    </lineage>
</organism>
<evidence type="ECO:0000256" key="1">
    <source>
        <dbReference type="ARBA" id="ARBA00006917"/>
    </source>
</evidence>
<dbReference type="InterPro" id="IPR015943">
    <property type="entry name" value="WD40/YVTN_repeat-like_dom_sf"/>
</dbReference>
<dbReference type="Proteomes" id="UP000053201">
    <property type="component" value="Unassembled WGS sequence"/>
</dbReference>
<evidence type="ECO:0000256" key="4">
    <source>
        <dbReference type="PROSITE-ProRule" id="PRU00221"/>
    </source>
</evidence>
<evidence type="ECO:0000256" key="2">
    <source>
        <dbReference type="ARBA" id="ARBA00022574"/>
    </source>
</evidence>
<dbReference type="Pfam" id="PF11816">
    <property type="entry name" value="DUF3337"/>
    <property type="match status" value="1"/>
</dbReference>
<protein>
    <submittedName>
        <fullName evidence="6">Uncharacterized protein</fullName>
    </submittedName>
</protein>
<dbReference type="PANTHER" id="PTHR19862">
    <property type="entry name" value="WD REPEAT-CONTAINING PROTEIN 48"/>
    <property type="match status" value="1"/>
</dbReference>
<sequence length="1187" mass="130552">MSMPPRSSRYRVSYIIKEDYGEKQLHRAGINSLVLDETTPTELDGQAGGLLYTAGRDSIVNVWECHIDKKRYDKVVKEREIKLRMQHHVHSPYRNDSLQVPGLGGSRELHRSRSNTGRKPRSPFPHSYLSPQRQSLDSASPTLVINGPNGSGGLQLVQEPGSSDEDIHDHHGPMLDHEAGQSMVESPGSANSPLDTPAEGMVFGSPPETGRPPLPPNHLPNDPGFKRDEMGFLRKTRSVTFGGKSSSSLIMQGGVPAVPKSFSSMDIDRVLAARGNGHQQPPATLRRSFQHHSDWVNDIALCNHNQHLISASNDRTIYVTSTIAPSSPIMIGHHSDYVKCLAYSKHRGWVASGGLDHRILLWDLGEGRGLQGGLSVSDTAEVVLNETSPKTSVYALACNPAGNVLVSGSPDKIVRVWDFAQGKNVIRLAGHTENIRSALVSDDGKWVLSASSDATIKLWSLAMPHRPMVTYTHYEDSVYCLYSSHPDLDTFWAGGRDGWVTKLSRRRMVESSALSSRSVDDELVDCVAICKETGPVNKIVAINDMYIWTATASSSVKRWRDVPFQHVQLAKPGMVHDTTDETDPVIIPSNAIIRPPTALDDAASMRSYRPFSTYSVDTFATGGVSLIPLRGEDEEEPPIEPAWKEPDGIVQGAPGISKCTILNNRRHIITLDTEGEVAMWDIIQCVKLKNFGKLDFEEVVKRTNTVEWVANWCSVDTHNGVLTIHLDESKCYEAEVYHDECGVSAKAPNEEQRVNLGKWVLTYLFRNFINAWYSPRRSSLDATGASPPRPPDNERPSTISMPSQTFEGDLLRVHMTPSVVSPTIMEATTGYFDGEPMRKSLDTVGSVSASLTTESTKSVRSEPVLSIPPPPESVPQPAAFSSANSLSSLSSIPSTDLAPPKSAPPDMEALPPPIPPSPPSRPSTPPSIPPSPSAGDRTPSFMDKFKLHVRRRTSSSKSEELENGKKKWLDRTGSKGSRMGSAKREDEGENGDSREQDERQNREPLPALPHPPLRSDSITSHINTTETPPLRLPPALPVLISIEESSEAATYLDIYRGMVGAMGWVEELTRVEKSLPPWVFETVVEGKPLPIKESSKLSFGLSPMDSMEELPGGNPRLSANRMLRIRKLSAYVIERLGLDVPSGLKPEEFVQIWCGDECLQPDMTLATVRHCVWKGVGEVGLKYRMKT</sequence>
<feature type="compositionally biased region" description="Low complexity" evidence="5">
    <location>
        <begin position="875"/>
        <end position="898"/>
    </location>
</feature>
<dbReference type="FunCoup" id="A0A0L0H9K3">
    <property type="interactions" value="619"/>
</dbReference>
<dbReference type="SMART" id="SM00320">
    <property type="entry name" value="WD40"/>
    <property type="match status" value="7"/>
</dbReference>
<feature type="compositionally biased region" description="Basic and acidic residues" evidence="5">
    <location>
        <begin position="957"/>
        <end position="973"/>
    </location>
</feature>
<dbReference type="OrthoDB" id="2421129at2759"/>
<dbReference type="GO" id="GO:0043130">
    <property type="term" value="F:ubiquitin binding"/>
    <property type="evidence" value="ECO:0007669"/>
    <property type="project" value="TreeGrafter"/>
</dbReference>
<reference evidence="6 7" key="1">
    <citation type="submission" date="2009-08" db="EMBL/GenBank/DDBJ databases">
        <title>The Genome Sequence of Spizellomyces punctatus strain DAOM BR117.</title>
        <authorList>
            <consortium name="The Broad Institute Genome Sequencing Platform"/>
            <person name="Russ C."/>
            <person name="Cuomo C."/>
            <person name="Shea T."/>
            <person name="Young S.K."/>
            <person name="Zeng Q."/>
            <person name="Koehrsen M."/>
            <person name="Haas B."/>
            <person name="Borodovsky M."/>
            <person name="Guigo R."/>
            <person name="Alvarado L."/>
            <person name="Berlin A."/>
            <person name="Bochicchio J."/>
            <person name="Borenstein D."/>
            <person name="Chapman S."/>
            <person name="Chen Z."/>
            <person name="Engels R."/>
            <person name="Freedman E."/>
            <person name="Gellesch M."/>
            <person name="Goldberg J."/>
            <person name="Griggs A."/>
            <person name="Gujja S."/>
            <person name="Heiman D."/>
            <person name="Hepburn T."/>
            <person name="Howarth C."/>
            <person name="Jen D."/>
            <person name="Larson L."/>
            <person name="Lewis B."/>
            <person name="Mehta T."/>
            <person name="Park D."/>
            <person name="Pearson M."/>
            <person name="Roberts A."/>
            <person name="Saif S."/>
            <person name="Shenoy N."/>
            <person name="Sisk P."/>
            <person name="Stolte C."/>
            <person name="Sykes S."/>
            <person name="Thomson T."/>
            <person name="Walk T."/>
            <person name="White J."/>
            <person name="Yandava C."/>
            <person name="Burger G."/>
            <person name="Gray M.W."/>
            <person name="Holland P.W.H."/>
            <person name="King N."/>
            <person name="Lang F.B.F."/>
            <person name="Roger A.J."/>
            <person name="Ruiz-Trillo I."/>
            <person name="Lander E."/>
            <person name="Nusbaum C."/>
        </authorList>
    </citation>
    <scope>NUCLEOTIDE SEQUENCE [LARGE SCALE GENOMIC DNA]</scope>
    <source>
        <strain evidence="6 7">DAOM BR117</strain>
    </source>
</reference>
<evidence type="ECO:0000313" key="7">
    <source>
        <dbReference type="Proteomes" id="UP000053201"/>
    </source>
</evidence>
<dbReference type="InterPro" id="IPR051246">
    <property type="entry name" value="WDR48"/>
</dbReference>
<feature type="compositionally biased region" description="Basic and acidic residues" evidence="5">
    <location>
        <begin position="165"/>
        <end position="179"/>
    </location>
</feature>
<dbReference type="Gene3D" id="2.130.10.10">
    <property type="entry name" value="YVTN repeat-like/Quinoprotein amine dehydrogenase"/>
    <property type="match status" value="1"/>
</dbReference>
<feature type="compositionally biased region" description="Polar residues" evidence="5">
    <location>
        <begin position="1016"/>
        <end position="1027"/>
    </location>
</feature>
<dbReference type="OMA" id="PMWLGDV"/>
<dbReference type="PROSITE" id="PS50294">
    <property type="entry name" value="WD_REPEATS_REGION"/>
    <property type="match status" value="3"/>
</dbReference>
<dbReference type="VEuPathDB" id="FungiDB:SPPG_07158"/>
<dbReference type="PROSITE" id="PS00678">
    <property type="entry name" value="WD_REPEATS_1"/>
    <property type="match status" value="2"/>
</dbReference>
<dbReference type="SUPFAM" id="SSF50978">
    <property type="entry name" value="WD40 repeat-like"/>
    <property type="match status" value="1"/>
</dbReference>
<dbReference type="PANTHER" id="PTHR19862:SF14">
    <property type="entry name" value="WD REPEAT-CONTAINING PROTEIN 48"/>
    <property type="match status" value="1"/>
</dbReference>
<feature type="compositionally biased region" description="Pro residues" evidence="5">
    <location>
        <begin position="910"/>
        <end position="932"/>
    </location>
</feature>
<feature type="compositionally biased region" description="Polar residues" evidence="5">
    <location>
        <begin position="843"/>
        <end position="858"/>
    </location>
</feature>
<feature type="compositionally biased region" description="Basic and acidic residues" evidence="5">
    <location>
        <begin position="982"/>
        <end position="1002"/>
    </location>
</feature>
<dbReference type="PROSITE" id="PS50082">
    <property type="entry name" value="WD_REPEATS_2"/>
    <property type="match status" value="3"/>
</dbReference>
<keyword evidence="7" id="KW-1185">Reference proteome</keyword>
<dbReference type="RefSeq" id="XP_016605736.1">
    <property type="nucleotide sequence ID" value="XM_016755332.1"/>
</dbReference>
<dbReference type="InterPro" id="IPR020472">
    <property type="entry name" value="WD40_PAC1"/>
</dbReference>
<dbReference type="AlphaFoldDB" id="A0A0L0H9K3"/>
<dbReference type="Pfam" id="PF00400">
    <property type="entry name" value="WD40"/>
    <property type="match status" value="4"/>
</dbReference>
<evidence type="ECO:0000256" key="5">
    <source>
        <dbReference type="SAM" id="MobiDB-lite"/>
    </source>
</evidence>
<feature type="repeat" description="WD" evidence="4">
    <location>
        <begin position="428"/>
        <end position="461"/>
    </location>
</feature>
<feature type="region of interest" description="Disordered" evidence="5">
    <location>
        <begin position="778"/>
        <end position="802"/>
    </location>
</feature>
<proteinExistence type="inferred from homology"/>
<dbReference type="PRINTS" id="PR00320">
    <property type="entry name" value="GPROTEINBRPT"/>
</dbReference>
<feature type="compositionally biased region" description="Basic residues" evidence="5">
    <location>
        <begin position="110"/>
        <end position="121"/>
    </location>
</feature>
<dbReference type="GO" id="GO:0000724">
    <property type="term" value="P:double-strand break repair via homologous recombination"/>
    <property type="evidence" value="ECO:0007669"/>
    <property type="project" value="TreeGrafter"/>
</dbReference>
<feature type="region of interest" description="Disordered" evidence="5">
    <location>
        <begin position="92"/>
        <end position="192"/>
    </location>
</feature>
<comment type="similarity">
    <text evidence="1">Belongs to the WD repeat WDR48 family.</text>
</comment>
<name>A0A0L0H9K3_SPIPD</name>
<dbReference type="InterPro" id="IPR019775">
    <property type="entry name" value="WD40_repeat_CS"/>
</dbReference>
<dbReference type="InterPro" id="IPR001680">
    <property type="entry name" value="WD40_rpt"/>
</dbReference>
<evidence type="ECO:0000256" key="3">
    <source>
        <dbReference type="ARBA" id="ARBA00022737"/>
    </source>
</evidence>
<accession>A0A0L0H9K3</accession>
<dbReference type="STRING" id="645134.A0A0L0H9K3"/>
<feature type="compositionally biased region" description="Polar residues" evidence="5">
    <location>
        <begin position="129"/>
        <end position="143"/>
    </location>
</feature>
<dbReference type="EMBL" id="KQ257463">
    <property type="protein sequence ID" value="KNC97696.1"/>
    <property type="molecule type" value="Genomic_DNA"/>
</dbReference>
<gene>
    <name evidence="6" type="ORF">SPPG_07158</name>
</gene>
<keyword evidence="3" id="KW-0677">Repeat</keyword>
<keyword evidence="2 4" id="KW-0853">WD repeat</keyword>
<feature type="repeat" description="WD" evidence="4">
    <location>
        <begin position="331"/>
        <end position="372"/>
    </location>
</feature>
<dbReference type="eggNOG" id="KOG0308">
    <property type="taxonomic scope" value="Eukaryota"/>
</dbReference>
<feature type="repeat" description="WD" evidence="4">
    <location>
        <begin position="386"/>
        <end position="427"/>
    </location>
</feature>
<evidence type="ECO:0000313" key="6">
    <source>
        <dbReference type="EMBL" id="KNC97696.1"/>
    </source>
</evidence>